<evidence type="ECO:0000256" key="2">
    <source>
        <dbReference type="SAM" id="Phobius"/>
    </source>
</evidence>
<organism evidence="3 4">
    <name type="scientific">Babjeviella inositovora NRRL Y-12698</name>
    <dbReference type="NCBI Taxonomy" id="984486"/>
    <lineage>
        <taxon>Eukaryota</taxon>
        <taxon>Fungi</taxon>
        <taxon>Dikarya</taxon>
        <taxon>Ascomycota</taxon>
        <taxon>Saccharomycotina</taxon>
        <taxon>Pichiomycetes</taxon>
        <taxon>Serinales incertae sedis</taxon>
        <taxon>Babjeviella</taxon>
    </lineage>
</organism>
<evidence type="ECO:0000313" key="3">
    <source>
        <dbReference type="EMBL" id="ODQ78752.1"/>
    </source>
</evidence>
<evidence type="ECO:0000256" key="1">
    <source>
        <dbReference type="SAM" id="MobiDB-lite"/>
    </source>
</evidence>
<keyword evidence="2" id="KW-0812">Transmembrane</keyword>
<proteinExistence type="predicted"/>
<dbReference type="AlphaFoldDB" id="A0A1E3QNT9"/>
<feature type="region of interest" description="Disordered" evidence="1">
    <location>
        <begin position="327"/>
        <end position="405"/>
    </location>
</feature>
<protein>
    <submittedName>
        <fullName evidence="3">Uncharacterized protein</fullName>
    </submittedName>
</protein>
<gene>
    <name evidence="3" type="ORF">BABINDRAFT_167942</name>
</gene>
<keyword evidence="2" id="KW-1133">Transmembrane helix</keyword>
<feature type="transmembrane region" description="Helical" evidence="2">
    <location>
        <begin position="50"/>
        <end position="70"/>
    </location>
</feature>
<name>A0A1E3QNT9_9ASCO</name>
<dbReference type="EMBL" id="KV454434">
    <property type="protein sequence ID" value="ODQ78752.1"/>
    <property type="molecule type" value="Genomic_DNA"/>
</dbReference>
<dbReference type="Proteomes" id="UP000094336">
    <property type="component" value="Unassembled WGS sequence"/>
</dbReference>
<feature type="compositionally biased region" description="Polar residues" evidence="1">
    <location>
        <begin position="352"/>
        <end position="405"/>
    </location>
</feature>
<feature type="transmembrane region" description="Helical" evidence="2">
    <location>
        <begin position="127"/>
        <end position="148"/>
    </location>
</feature>
<sequence>MPTQLIPSLEMAQDTGFYQRFLQIRQVAVLLSTASASFFYRYGMYPVYYAAYKLLAFIYGVVMVFIRAFMFVTLKPLVMVAQTICYGLFLPARIWCRLWGITIPLDLESQARIAGHLWYAVTKISEFLIITVVFGMLLGLYVGGLIHLTRYALTPAKKLAISKAKKHVSVSKPRKYHRVVPPAELKIKSMEARIENMPSRKRVTGEELEYRGDLVPVSASSGVSIHQFLDRLDTPPLDRDFLLPQIHKRLNFEEGSDNDLERPELRDAAPLPIHPLVGSEILNLDEIRIALQRDTSLESIPEEESRNATPMSRDFDTTQATLNTVNASLRKPKKSKYPKEFTMKRVSRYDGNGTSVGVGSEDISTPTSGTLSESGEGVSSRSNVFDTQRNASSKTSHATVSSRKD</sequence>
<reference evidence="4" key="1">
    <citation type="submission" date="2016-05" db="EMBL/GenBank/DDBJ databases">
        <title>Comparative genomics of biotechnologically important yeasts.</title>
        <authorList>
            <consortium name="DOE Joint Genome Institute"/>
            <person name="Riley R."/>
            <person name="Haridas S."/>
            <person name="Wolfe K.H."/>
            <person name="Lopes M.R."/>
            <person name="Hittinger C.T."/>
            <person name="Goker M."/>
            <person name="Salamov A."/>
            <person name="Wisecaver J."/>
            <person name="Long T.M."/>
            <person name="Aerts A.L."/>
            <person name="Barry K."/>
            <person name="Choi C."/>
            <person name="Clum A."/>
            <person name="Coughlan A.Y."/>
            <person name="Deshpande S."/>
            <person name="Douglass A.P."/>
            <person name="Hanson S.J."/>
            <person name="Klenk H.-P."/>
            <person name="Labutti K."/>
            <person name="Lapidus A."/>
            <person name="Lindquist E."/>
            <person name="Lipzen A."/>
            <person name="Meier-Kolthoff J.P."/>
            <person name="Ohm R.A."/>
            <person name="Otillar R.P."/>
            <person name="Pangilinan J."/>
            <person name="Peng Y."/>
            <person name="Rokas A."/>
            <person name="Rosa C.A."/>
            <person name="Scheuner C."/>
            <person name="Sibirny A.A."/>
            <person name="Slot J.C."/>
            <person name="Stielow J.B."/>
            <person name="Sun H."/>
            <person name="Kurtzman C.P."/>
            <person name="Blackwell M."/>
            <person name="Grigoriev I.V."/>
            <person name="Jeffries T.W."/>
        </authorList>
    </citation>
    <scope>NUCLEOTIDE SEQUENCE [LARGE SCALE GENOMIC DNA]</scope>
    <source>
        <strain evidence="4">NRRL Y-12698</strain>
    </source>
</reference>
<dbReference type="RefSeq" id="XP_018984080.1">
    <property type="nucleotide sequence ID" value="XM_019130548.1"/>
</dbReference>
<accession>A0A1E3QNT9</accession>
<feature type="region of interest" description="Disordered" evidence="1">
    <location>
        <begin position="298"/>
        <end position="317"/>
    </location>
</feature>
<keyword evidence="2" id="KW-0472">Membrane</keyword>
<keyword evidence="4" id="KW-1185">Reference proteome</keyword>
<evidence type="ECO:0000313" key="4">
    <source>
        <dbReference type="Proteomes" id="UP000094336"/>
    </source>
</evidence>
<dbReference type="GeneID" id="30148401"/>
<feature type="transmembrane region" description="Helical" evidence="2">
    <location>
        <begin position="27"/>
        <end position="44"/>
    </location>
</feature>